<feature type="transmembrane region" description="Helical" evidence="1">
    <location>
        <begin position="209"/>
        <end position="225"/>
    </location>
</feature>
<dbReference type="AlphaFoldDB" id="A0A8J3GRC9"/>
<dbReference type="Pfam" id="PF01757">
    <property type="entry name" value="Acyl_transf_3"/>
    <property type="match status" value="1"/>
</dbReference>
<feature type="transmembrane region" description="Helical" evidence="1">
    <location>
        <begin position="154"/>
        <end position="171"/>
    </location>
</feature>
<keyword evidence="3" id="KW-0808">Transferase</keyword>
<dbReference type="PANTHER" id="PTHR23028">
    <property type="entry name" value="ACETYLTRANSFERASE"/>
    <property type="match status" value="1"/>
</dbReference>
<evidence type="ECO:0000259" key="2">
    <source>
        <dbReference type="Pfam" id="PF01757"/>
    </source>
</evidence>
<dbReference type="SUPFAM" id="SSF52266">
    <property type="entry name" value="SGNH hydrolase"/>
    <property type="match status" value="1"/>
</dbReference>
<accession>A0A8J3GRC9</accession>
<feature type="transmembrane region" description="Helical" evidence="1">
    <location>
        <begin position="317"/>
        <end position="336"/>
    </location>
</feature>
<feature type="transmembrane region" description="Helical" evidence="1">
    <location>
        <begin position="178"/>
        <end position="197"/>
    </location>
</feature>
<feature type="transmembrane region" description="Helical" evidence="1">
    <location>
        <begin position="43"/>
        <end position="63"/>
    </location>
</feature>
<reference evidence="3" key="2">
    <citation type="submission" date="2020-09" db="EMBL/GenBank/DDBJ databases">
        <authorList>
            <person name="Sun Q."/>
            <person name="Zhou Y."/>
        </authorList>
    </citation>
    <scope>NUCLEOTIDE SEQUENCE</scope>
    <source>
        <strain evidence="3">CGMCC 1.16548</strain>
    </source>
</reference>
<sequence length="629" mass="65974">MTSLPSPTVPSDRFRVPGLDGIRALAVTTVIVFHLVPGTLIGGYLGVDIFFVVSGFLITTLLLRERVTTGRISLRGFWTRRARRLLPALALLLLACCTAALFVGGDVLVALGTQVVGAVTFSSNWLFIAQGASYFDETVPQLFRNLWSLAVEEQFYVVWPLLVVLVLVRIPRWAKLTAIAAIAVASAAWMGVSYSAVDPTRVYYGTDTHAFGLAIGAFLAVLLLGRGVAPLGEAPGGMTARVTRWTLGLAGPLAVGALIALAVLMSGDSDLTYRGGLALVAVLSAVAIAALTVPGSLLARTLDLAPIRWVGVRSYGLYLWHWPVFVLVGSALPTWPREGWEAAALGGIALAVTVVAAALSYRFIEQPIRRHGFRATARAVLDSAPRSRRALGAAFAMVLATGLAGTSIAALIADPGRGEAQAYIEAGQEAIDEAAPVAPVEDDAIASAAADAITTGDEITAIGDSVLLAAAPAMQTAYPGIAIDASVSRSMYAAPGILQAHAAAGTLRPVVVIALGTNGPIERSTLEEVRSIIGPSRELIVVNAQAPRGWIPGVNAELSSFALVYRNVELANWHDAIQPYLHEMARDQVHFGPIGAGIFAAAVTDAVDRLAALPPLRDESADLSLPTPF</sequence>
<gene>
    <name evidence="3" type="ORF">GCM10011600_21960</name>
</gene>
<feature type="transmembrane region" description="Helical" evidence="1">
    <location>
        <begin position="277"/>
        <end position="297"/>
    </location>
</feature>
<evidence type="ECO:0000313" key="4">
    <source>
        <dbReference type="Proteomes" id="UP000617531"/>
    </source>
</evidence>
<proteinExistence type="predicted"/>
<dbReference type="CDD" id="cd01840">
    <property type="entry name" value="SGNH_hydrolase_yrhL_like"/>
    <property type="match status" value="1"/>
</dbReference>
<dbReference type="GO" id="GO:0016020">
    <property type="term" value="C:membrane"/>
    <property type="evidence" value="ECO:0007669"/>
    <property type="project" value="TreeGrafter"/>
</dbReference>
<keyword evidence="3" id="KW-0012">Acyltransferase</keyword>
<dbReference type="Proteomes" id="UP000617531">
    <property type="component" value="Unassembled WGS sequence"/>
</dbReference>
<feature type="domain" description="Acyltransferase 3" evidence="2">
    <location>
        <begin position="17"/>
        <end position="359"/>
    </location>
</feature>
<evidence type="ECO:0000256" key="1">
    <source>
        <dbReference type="SAM" id="Phobius"/>
    </source>
</evidence>
<organism evidence="3 4">
    <name type="scientific">Pseudolysinimonas yzui</name>
    <dbReference type="NCBI Taxonomy" id="2708254"/>
    <lineage>
        <taxon>Bacteria</taxon>
        <taxon>Bacillati</taxon>
        <taxon>Actinomycetota</taxon>
        <taxon>Actinomycetes</taxon>
        <taxon>Micrococcales</taxon>
        <taxon>Microbacteriaceae</taxon>
        <taxon>Pseudolysinimonas</taxon>
    </lineage>
</organism>
<dbReference type="InterPro" id="IPR050879">
    <property type="entry name" value="Acyltransferase_3"/>
</dbReference>
<dbReference type="EMBL" id="BNAI01000004">
    <property type="protein sequence ID" value="GHF20576.1"/>
    <property type="molecule type" value="Genomic_DNA"/>
</dbReference>
<reference evidence="3" key="1">
    <citation type="journal article" date="2014" name="Int. J. Syst. Evol. Microbiol.">
        <title>Complete genome sequence of Corynebacterium casei LMG S-19264T (=DSM 44701T), isolated from a smear-ripened cheese.</title>
        <authorList>
            <consortium name="US DOE Joint Genome Institute (JGI-PGF)"/>
            <person name="Walter F."/>
            <person name="Albersmeier A."/>
            <person name="Kalinowski J."/>
            <person name="Ruckert C."/>
        </authorList>
    </citation>
    <scope>NUCLEOTIDE SEQUENCE</scope>
    <source>
        <strain evidence="3">CGMCC 1.16548</strain>
    </source>
</reference>
<dbReference type="InterPro" id="IPR002656">
    <property type="entry name" value="Acyl_transf_3_dom"/>
</dbReference>
<dbReference type="RefSeq" id="WP_191283552.1">
    <property type="nucleotide sequence ID" value="NZ_BNAI01000004.1"/>
</dbReference>
<feature type="transmembrane region" description="Helical" evidence="1">
    <location>
        <begin position="245"/>
        <end position="265"/>
    </location>
</feature>
<keyword evidence="1" id="KW-0812">Transmembrane</keyword>
<name>A0A8J3GRC9_9MICO</name>
<protein>
    <submittedName>
        <fullName evidence="3">Acyltransferase</fullName>
    </submittedName>
</protein>
<evidence type="ECO:0000313" key="3">
    <source>
        <dbReference type="EMBL" id="GHF20576.1"/>
    </source>
</evidence>
<feature type="transmembrane region" description="Helical" evidence="1">
    <location>
        <begin position="390"/>
        <end position="413"/>
    </location>
</feature>
<dbReference type="GO" id="GO:0009103">
    <property type="term" value="P:lipopolysaccharide biosynthetic process"/>
    <property type="evidence" value="ECO:0007669"/>
    <property type="project" value="TreeGrafter"/>
</dbReference>
<keyword evidence="1" id="KW-0472">Membrane</keyword>
<feature type="transmembrane region" description="Helical" evidence="1">
    <location>
        <begin position="342"/>
        <end position="364"/>
    </location>
</feature>
<keyword evidence="1" id="KW-1133">Transmembrane helix</keyword>
<comment type="caution">
    <text evidence="3">The sequence shown here is derived from an EMBL/GenBank/DDBJ whole genome shotgun (WGS) entry which is preliminary data.</text>
</comment>
<dbReference type="PANTHER" id="PTHR23028:SF53">
    <property type="entry name" value="ACYL_TRANSF_3 DOMAIN-CONTAINING PROTEIN"/>
    <property type="match status" value="1"/>
</dbReference>
<feature type="transmembrane region" description="Helical" evidence="1">
    <location>
        <begin position="84"/>
        <end position="103"/>
    </location>
</feature>
<keyword evidence="4" id="KW-1185">Reference proteome</keyword>
<dbReference type="GO" id="GO:0016747">
    <property type="term" value="F:acyltransferase activity, transferring groups other than amino-acyl groups"/>
    <property type="evidence" value="ECO:0007669"/>
    <property type="project" value="InterPro"/>
</dbReference>